<accession>A0A4Y2JXU7</accession>
<organism evidence="2 3">
    <name type="scientific">Araneus ventricosus</name>
    <name type="common">Orbweaver spider</name>
    <name type="synonym">Epeira ventricosa</name>
    <dbReference type="NCBI Taxonomy" id="182803"/>
    <lineage>
        <taxon>Eukaryota</taxon>
        <taxon>Metazoa</taxon>
        <taxon>Ecdysozoa</taxon>
        <taxon>Arthropoda</taxon>
        <taxon>Chelicerata</taxon>
        <taxon>Arachnida</taxon>
        <taxon>Araneae</taxon>
        <taxon>Araneomorphae</taxon>
        <taxon>Entelegynae</taxon>
        <taxon>Araneoidea</taxon>
        <taxon>Araneidae</taxon>
        <taxon>Araneus</taxon>
    </lineage>
</organism>
<gene>
    <name evidence="2" type="ORF">AVEN_118188_1</name>
</gene>
<dbReference type="EMBL" id="BGPR01004007">
    <property type="protein sequence ID" value="GBM94890.1"/>
    <property type="molecule type" value="Genomic_DNA"/>
</dbReference>
<evidence type="ECO:0000256" key="1">
    <source>
        <dbReference type="SAM" id="MobiDB-lite"/>
    </source>
</evidence>
<keyword evidence="3" id="KW-1185">Reference proteome</keyword>
<sequence>MHAECLNDQTATDKNALQRGTPRHRQWDRLSTSPQFPCPKRKVIRALKVMTTRRRMVYKLEEGYIVTIVAEVFDIGTSYGYIWVPFLESFAKHCYMCQKV</sequence>
<protein>
    <submittedName>
        <fullName evidence="2">Uncharacterized protein</fullName>
    </submittedName>
</protein>
<name>A0A4Y2JXU7_ARAVE</name>
<feature type="region of interest" description="Disordered" evidence="1">
    <location>
        <begin position="1"/>
        <end position="34"/>
    </location>
</feature>
<reference evidence="2 3" key="1">
    <citation type="journal article" date="2019" name="Sci. Rep.">
        <title>Orb-weaving spider Araneus ventricosus genome elucidates the spidroin gene catalogue.</title>
        <authorList>
            <person name="Kono N."/>
            <person name="Nakamura H."/>
            <person name="Ohtoshi R."/>
            <person name="Moran D.A.P."/>
            <person name="Shinohara A."/>
            <person name="Yoshida Y."/>
            <person name="Fujiwara M."/>
            <person name="Mori M."/>
            <person name="Tomita M."/>
            <person name="Arakawa K."/>
        </authorList>
    </citation>
    <scope>NUCLEOTIDE SEQUENCE [LARGE SCALE GENOMIC DNA]</scope>
</reference>
<dbReference type="AlphaFoldDB" id="A0A4Y2JXU7"/>
<comment type="caution">
    <text evidence="2">The sequence shown here is derived from an EMBL/GenBank/DDBJ whole genome shotgun (WGS) entry which is preliminary data.</text>
</comment>
<evidence type="ECO:0000313" key="2">
    <source>
        <dbReference type="EMBL" id="GBM94890.1"/>
    </source>
</evidence>
<proteinExistence type="predicted"/>
<dbReference type="Proteomes" id="UP000499080">
    <property type="component" value="Unassembled WGS sequence"/>
</dbReference>
<evidence type="ECO:0000313" key="3">
    <source>
        <dbReference type="Proteomes" id="UP000499080"/>
    </source>
</evidence>